<protein>
    <submittedName>
        <fullName evidence="1">Uncharacterized protein</fullName>
    </submittedName>
</protein>
<sequence>KKGVDLGIRAKVDGLVLEAEVDLVVLGLVGVCDFEVDGFRLGLNFLGLVDVDEGDGCDMGVTLDLGDVEDDVYLGDGCGVGTTIDLVGDVVGRGLVLDLLGLGVSDLGVTLDVLGLGGGGFEIKLEDRIVLGLVDEG</sequence>
<evidence type="ECO:0000313" key="1">
    <source>
        <dbReference type="EMBL" id="KAH9288132.1"/>
    </source>
</evidence>
<feature type="non-terminal residue" evidence="1">
    <location>
        <position position="1"/>
    </location>
</feature>
<organism evidence="1 2">
    <name type="scientific">Taxus chinensis</name>
    <name type="common">Chinese yew</name>
    <name type="synonym">Taxus wallichiana var. chinensis</name>
    <dbReference type="NCBI Taxonomy" id="29808"/>
    <lineage>
        <taxon>Eukaryota</taxon>
        <taxon>Viridiplantae</taxon>
        <taxon>Streptophyta</taxon>
        <taxon>Embryophyta</taxon>
        <taxon>Tracheophyta</taxon>
        <taxon>Spermatophyta</taxon>
        <taxon>Pinopsida</taxon>
        <taxon>Pinidae</taxon>
        <taxon>Conifers II</taxon>
        <taxon>Cupressales</taxon>
        <taxon>Taxaceae</taxon>
        <taxon>Taxus</taxon>
    </lineage>
</organism>
<reference evidence="1 2" key="1">
    <citation type="journal article" date="2021" name="Nat. Plants">
        <title>The Taxus genome provides insights into paclitaxel biosynthesis.</title>
        <authorList>
            <person name="Xiong X."/>
            <person name="Gou J."/>
            <person name="Liao Q."/>
            <person name="Li Y."/>
            <person name="Zhou Q."/>
            <person name="Bi G."/>
            <person name="Li C."/>
            <person name="Du R."/>
            <person name="Wang X."/>
            <person name="Sun T."/>
            <person name="Guo L."/>
            <person name="Liang H."/>
            <person name="Lu P."/>
            <person name="Wu Y."/>
            <person name="Zhang Z."/>
            <person name="Ro D.K."/>
            <person name="Shang Y."/>
            <person name="Huang S."/>
            <person name="Yan J."/>
        </authorList>
    </citation>
    <scope>NUCLEOTIDE SEQUENCE [LARGE SCALE GENOMIC DNA]</scope>
    <source>
        <strain evidence="1">Ta-2019</strain>
    </source>
</reference>
<comment type="caution">
    <text evidence="1">The sequence shown here is derived from an EMBL/GenBank/DDBJ whole genome shotgun (WGS) entry which is preliminary data.</text>
</comment>
<feature type="non-terminal residue" evidence="1">
    <location>
        <position position="137"/>
    </location>
</feature>
<proteinExistence type="predicted"/>
<accession>A0AA38F4W3</accession>
<dbReference type="AlphaFoldDB" id="A0AA38F4W3"/>
<dbReference type="Proteomes" id="UP000824469">
    <property type="component" value="Unassembled WGS sequence"/>
</dbReference>
<gene>
    <name evidence="1" type="ORF">KI387_032249</name>
</gene>
<keyword evidence="2" id="KW-1185">Reference proteome</keyword>
<dbReference type="EMBL" id="JAHRHJ020003813">
    <property type="protein sequence ID" value="KAH9288132.1"/>
    <property type="molecule type" value="Genomic_DNA"/>
</dbReference>
<evidence type="ECO:0000313" key="2">
    <source>
        <dbReference type="Proteomes" id="UP000824469"/>
    </source>
</evidence>
<name>A0AA38F4W3_TAXCH</name>